<dbReference type="STRING" id="651661.SAMN05660293_01381"/>
<sequence>MKHFTHIIRSGIFSLLAISLIISCKRDRSEPVDSNNYYPLEVGRYLIYDVKEEVYSAGQANPVKKSWQEKDEVDRVSTDDEGIPTYIISRSRRNSAAEYWQKEKEFTVQRYPDKLLTNIDNQTFFSLAFPVDPKVQWNGNSYNSLDAQNYHYEDLNKPVQVGTQSFDKALVVVERKDSSIINRYIGVKQYGLGVGLISDDQTAFELCQSEDCIGSGKIESGTHRARIIVEFGKR</sequence>
<gene>
    <name evidence="1" type="ORF">SAMN05660293_01381</name>
</gene>
<name>A0A1T5CM96_9BACT</name>
<evidence type="ECO:0000313" key="2">
    <source>
        <dbReference type="Proteomes" id="UP000190897"/>
    </source>
</evidence>
<accession>A0A1T5CM96</accession>
<dbReference type="RefSeq" id="WP_082213851.1">
    <property type="nucleotide sequence ID" value="NZ_FUZA01000001.1"/>
</dbReference>
<protein>
    <recommendedName>
        <fullName evidence="3">Lipoprotein</fullName>
    </recommendedName>
</protein>
<dbReference type="Proteomes" id="UP000190897">
    <property type="component" value="Unassembled WGS sequence"/>
</dbReference>
<dbReference type="OrthoDB" id="1467525at2"/>
<evidence type="ECO:0000313" key="1">
    <source>
        <dbReference type="EMBL" id="SKB60615.1"/>
    </source>
</evidence>
<dbReference type="AlphaFoldDB" id="A0A1T5CM96"/>
<keyword evidence="2" id="KW-1185">Reference proteome</keyword>
<organism evidence="1 2">
    <name type="scientific">Dyadobacter psychrophilus</name>
    <dbReference type="NCBI Taxonomy" id="651661"/>
    <lineage>
        <taxon>Bacteria</taxon>
        <taxon>Pseudomonadati</taxon>
        <taxon>Bacteroidota</taxon>
        <taxon>Cytophagia</taxon>
        <taxon>Cytophagales</taxon>
        <taxon>Spirosomataceae</taxon>
        <taxon>Dyadobacter</taxon>
    </lineage>
</organism>
<proteinExistence type="predicted"/>
<dbReference type="PROSITE" id="PS51257">
    <property type="entry name" value="PROKAR_LIPOPROTEIN"/>
    <property type="match status" value="1"/>
</dbReference>
<dbReference type="EMBL" id="FUZA01000001">
    <property type="protein sequence ID" value="SKB60615.1"/>
    <property type="molecule type" value="Genomic_DNA"/>
</dbReference>
<reference evidence="2" key="1">
    <citation type="submission" date="2017-02" db="EMBL/GenBank/DDBJ databases">
        <authorList>
            <person name="Varghese N."/>
            <person name="Submissions S."/>
        </authorList>
    </citation>
    <scope>NUCLEOTIDE SEQUENCE [LARGE SCALE GENOMIC DNA]</scope>
    <source>
        <strain evidence="2">DSM 22270</strain>
    </source>
</reference>
<evidence type="ECO:0008006" key="3">
    <source>
        <dbReference type="Google" id="ProtNLM"/>
    </source>
</evidence>